<evidence type="ECO:0000313" key="1">
    <source>
        <dbReference type="EMBL" id="MET3598733.1"/>
    </source>
</evidence>
<accession>A0ABV2I748</accession>
<comment type="caution">
    <text evidence="1">The sequence shown here is derived from an EMBL/GenBank/DDBJ whole genome shotgun (WGS) entry which is preliminary data.</text>
</comment>
<keyword evidence="2" id="KW-1185">Reference proteome</keyword>
<dbReference type="RefSeq" id="WP_146132366.1">
    <property type="nucleotide sequence ID" value="NZ_JBEPLY010000002.1"/>
</dbReference>
<evidence type="ECO:0000313" key="2">
    <source>
        <dbReference type="Proteomes" id="UP001549164"/>
    </source>
</evidence>
<sequence length="68" mass="7627">MNELSGPVLKPGRLVPKMTAFRQTNAEFPAKKAYIRAASLPVRNGRCARSPKEVALPQLNVIRRLWVL</sequence>
<protein>
    <submittedName>
        <fullName evidence="1">Uncharacterized protein</fullName>
    </submittedName>
</protein>
<dbReference type="EMBL" id="JBEPLY010000002">
    <property type="protein sequence ID" value="MET3598733.1"/>
    <property type="molecule type" value="Genomic_DNA"/>
</dbReference>
<gene>
    <name evidence="1" type="ORF">ABID12_000660</name>
</gene>
<reference evidence="1 2" key="1">
    <citation type="submission" date="2024-06" db="EMBL/GenBank/DDBJ databases">
        <title>Genomic Encyclopedia of Type Strains, Phase IV (KMG-IV): sequencing the most valuable type-strain genomes for metagenomic binning, comparative biology and taxonomic classification.</title>
        <authorList>
            <person name="Goeker M."/>
        </authorList>
    </citation>
    <scope>NUCLEOTIDE SEQUENCE [LARGE SCALE GENOMIC DNA]</scope>
    <source>
        <strain evidence="1 2">DSM 28102</strain>
    </source>
</reference>
<dbReference type="Proteomes" id="UP001549164">
    <property type="component" value="Unassembled WGS sequence"/>
</dbReference>
<name>A0ABV2I748_9HYPH</name>
<proteinExistence type="predicted"/>
<organism evidence="1 2">
    <name type="scientific">Martelella mangrovi</name>
    <dbReference type="NCBI Taxonomy" id="1397477"/>
    <lineage>
        <taxon>Bacteria</taxon>
        <taxon>Pseudomonadati</taxon>
        <taxon>Pseudomonadota</taxon>
        <taxon>Alphaproteobacteria</taxon>
        <taxon>Hyphomicrobiales</taxon>
        <taxon>Aurantimonadaceae</taxon>
        <taxon>Martelella</taxon>
    </lineage>
</organism>